<keyword evidence="1" id="KW-0805">Transcription regulation</keyword>
<evidence type="ECO:0000313" key="5">
    <source>
        <dbReference type="EMBL" id="RAL21430.1"/>
    </source>
</evidence>
<dbReference type="InterPro" id="IPR050313">
    <property type="entry name" value="Carb_Metab_HTH_regulators"/>
</dbReference>
<dbReference type="SMART" id="SM00420">
    <property type="entry name" value="HTH_DEOR"/>
    <property type="match status" value="1"/>
</dbReference>
<evidence type="ECO:0000313" key="6">
    <source>
        <dbReference type="Proteomes" id="UP000251213"/>
    </source>
</evidence>
<dbReference type="Pfam" id="PF00455">
    <property type="entry name" value="DeoRC"/>
    <property type="match status" value="1"/>
</dbReference>
<dbReference type="EMBL" id="QJKK01000014">
    <property type="protein sequence ID" value="RAL21430.1"/>
    <property type="molecule type" value="Genomic_DNA"/>
</dbReference>
<dbReference type="InterPro" id="IPR014036">
    <property type="entry name" value="DeoR-like_C"/>
</dbReference>
<name>A0A364K154_9BACL</name>
<dbReference type="PANTHER" id="PTHR30363">
    <property type="entry name" value="HTH-TYPE TRANSCRIPTIONAL REGULATOR SRLR-RELATED"/>
    <property type="match status" value="1"/>
</dbReference>
<evidence type="ECO:0000256" key="2">
    <source>
        <dbReference type="ARBA" id="ARBA00023125"/>
    </source>
</evidence>
<keyword evidence="3" id="KW-0804">Transcription</keyword>
<feature type="domain" description="HTH deoR-type" evidence="4">
    <location>
        <begin position="3"/>
        <end position="58"/>
    </location>
</feature>
<dbReference type="Proteomes" id="UP000251213">
    <property type="component" value="Unassembled WGS sequence"/>
</dbReference>
<dbReference type="SUPFAM" id="SSF46785">
    <property type="entry name" value="Winged helix' DNA-binding domain"/>
    <property type="match status" value="1"/>
</dbReference>
<keyword evidence="2" id="KW-0238">DNA-binding</keyword>
<dbReference type="SMART" id="SM01134">
    <property type="entry name" value="DeoRC"/>
    <property type="match status" value="1"/>
</dbReference>
<dbReference type="InterPro" id="IPR036390">
    <property type="entry name" value="WH_DNA-bd_sf"/>
</dbReference>
<dbReference type="PANTHER" id="PTHR30363:SF56">
    <property type="entry name" value="TRANSCRIPTIONAL REGULATOR, DEOR FAMILY"/>
    <property type="match status" value="1"/>
</dbReference>
<dbReference type="GO" id="GO:0003700">
    <property type="term" value="F:DNA-binding transcription factor activity"/>
    <property type="evidence" value="ECO:0007669"/>
    <property type="project" value="InterPro"/>
</dbReference>
<keyword evidence="6" id="KW-1185">Reference proteome</keyword>
<dbReference type="InterPro" id="IPR018356">
    <property type="entry name" value="Tscrpt_reg_HTH_DeoR_CS"/>
</dbReference>
<evidence type="ECO:0000259" key="4">
    <source>
        <dbReference type="PROSITE" id="PS51000"/>
    </source>
</evidence>
<dbReference type="RefSeq" id="WP_113660208.1">
    <property type="nucleotide sequence ID" value="NZ_KZ845676.1"/>
</dbReference>
<organism evidence="5 6">
    <name type="scientific">Thermoflavimicrobium daqui</name>
    <dbReference type="NCBI Taxonomy" id="2137476"/>
    <lineage>
        <taxon>Bacteria</taxon>
        <taxon>Bacillati</taxon>
        <taxon>Bacillota</taxon>
        <taxon>Bacilli</taxon>
        <taxon>Bacillales</taxon>
        <taxon>Thermoactinomycetaceae</taxon>
        <taxon>Thermoflavimicrobium</taxon>
    </lineage>
</organism>
<dbReference type="PROSITE" id="PS00894">
    <property type="entry name" value="HTH_DEOR_1"/>
    <property type="match status" value="1"/>
</dbReference>
<sequence>MLTSQRYQLILDMLKKKGFVKLQDLILATGLSESTIRRDLIYLEKKRQLKRVHGGAALLQGKTVEPSIAEKSSKNLQEKKRVATFAASLLEEGDCIYLDAGSTTIEMIPELVGKKVTVVTNGISHLEALVEKNIPAYVLGGKMKESTRAIIGALAVNGLQQFRFDKCFLGVNGIHPQMGYTTPDPEEALLKRTAMQFSSQTYFLADHNKFMEVSFAKIASLDDAILITDKVPTEIRKDLEGKLQIFEVDQS</sequence>
<proteinExistence type="predicted"/>
<protein>
    <submittedName>
        <fullName evidence="5">DeoR family transcriptional regulator</fullName>
    </submittedName>
</protein>
<evidence type="ECO:0000256" key="3">
    <source>
        <dbReference type="ARBA" id="ARBA00023163"/>
    </source>
</evidence>
<dbReference type="Pfam" id="PF08220">
    <property type="entry name" value="HTH_DeoR"/>
    <property type="match status" value="1"/>
</dbReference>
<dbReference type="OrthoDB" id="9797223at2"/>
<reference evidence="5 6" key="2">
    <citation type="submission" date="2018-06" db="EMBL/GenBank/DDBJ databases">
        <authorList>
            <person name="Zhirakovskaya E."/>
        </authorList>
    </citation>
    <scope>NUCLEOTIDE SEQUENCE [LARGE SCALE GENOMIC DNA]</scope>
    <source>
        <strain evidence="5 6">FBKL4.011</strain>
    </source>
</reference>
<dbReference type="InterPro" id="IPR001034">
    <property type="entry name" value="DeoR_HTH"/>
</dbReference>
<dbReference type="PRINTS" id="PR00037">
    <property type="entry name" value="HTHLACR"/>
</dbReference>
<dbReference type="Gene3D" id="3.40.50.1360">
    <property type="match status" value="1"/>
</dbReference>
<dbReference type="GO" id="GO:0003677">
    <property type="term" value="F:DNA binding"/>
    <property type="evidence" value="ECO:0007669"/>
    <property type="project" value="UniProtKB-KW"/>
</dbReference>
<reference evidence="5 6" key="1">
    <citation type="submission" date="2018-06" db="EMBL/GenBank/DDBJ databases">
        <title>Thermoflavimicrobium daqus sp. nov., a thermophilic microbe isolated from Moutai-flavour Daqu.</title>
        <authorList>
            <person name="Wang X."/>
            <person name="Zhou H."/>
        </authorList>
    </citation>
    <scope>NUCLEOTIDE SEQUENCE [LARGE SCALE GENOMIC DNA]</scope>
    <source>
        <strain evidence="5 6">FBKL4.011</strain>
    </source>
</reference>
<gene>
    <name evidence="5" type="ORF">DL897_16435</name>
</gene>
<dbReference type="InterPro" id="IPR037171">
    <property type="entry name" value="NagB/RpiA_transferase-like"/>
</dbReference>
<evidence type="ECO:0000256" key="1">
    <source>
        <dbReference type="ARBA" id="ARBA00023015"/>
    </source>
</evidence>
<accession>A0A364K154</accession>
<dbReference type="PROSITE" id="PS51000">
    <property type="entry name" value="HTH_DEOR_2"/>
    <property type="match status" value="1"/>
</dbReference>
<dbReference type="AlphaFoldDB" id="A0A364K154"/>
<comment type="caution">
    <text evidence="5">The sequence shown here is derived from an EMBL/GenBank/DDBJ whole genome shotgun (WGS) entry which is preliminary data.</text>
</comment>
<dbReference type="SUPFAM" id="SSF100950">
    <property type="entry name" value="NagB/RpiA/CoA transferase-like"/>
    <property type="match status" value="1"/>
</dbReference>